<feature type="region of interest" description="Disordered" evidence="3">
    <location>
        <begin position="359"/>
        <end position="403"/>
    </location>
</feature>
<dbReference type="AlphaFoldDB" id="A0AAV5R617"/>
<keyword evidence="2" id="KW-0866">Nonsense-mediated mRNA decay</keyword>
<feature type="compositionally biased region" description="Polar residues" evidence="3">
    <location>
        <begin position="128"/>
        <end position="138"/>
    </location>
</feature>
<feature type="compositionally biased region" description="Basic residues" evidence="3">
    <location>
        <begin position="369"/>
        <end position="386"/>
    </location>
</feature>
<protein>
    <recommendedName>
        <fullName evidence="4">UPF3 domain-containing protein</fullName>
    </recommendedName>
</protein>
<feature type="region of interest" description="Disordered" evidence="3">
    <location>
        <begin position="1"/>
        <end position="171"/>
    </location>
</feature>
<feature type="compositionally biased region" description="Basic and acidic residues" evidence="3">
    <location>
        <begin position="162"/>
        <end position="171"/>
    </location>
</feature>
<dbReference type="Pfam" id="PF03467">
    <property type="entry name" value="Smg4_UPF3"/>
    <property type="match status" value="1"/>
</dbReference>
<keyword evidence="6" id="KW-1185">Reference proteome</keyword>
<dbReference type="EMBL" id="BTGB01000003">
    <property type="protein sequence ID" value="GMM46288.1"/>
    <property type="molecule type" value="Genomic_DNA"/>
</dbReference>
<evidence type="ECO:0000256" key="2">
    <source>
        <dbReference type="ARBA" id="ARBA00023161"/>
    </source>
</evidence>
<dbReference type="GO" id="GO:0003676">
    <property type="term" value="F:nucleic acid binding"/>
    <property type="evidence" value="ECO:0007669"/>
    <property type="project" value="InterPro"/>
</dbReference>
<dbReference type="GO" id="GO:0000184">
    <property type="term" value="P:nuclear-transcribed mRNA catabolic process, nonsense-mediated decay"/>
    <property type="evidence" value="ECO:0007669"/>
    <property type="project" value="UniProtKB-KW"/>
</dbReference>
<evidence type="ECO:0000313" key="5">
    <source>
        <dbReference type="EMBL" id="GMM46288.1"/>
    </source>
</evidence>
<evidence type="ECO:0000313" key="6">
    <source>
        <dbReference type="Proteomes" id="UP001378960"/>
    </source>
</evidence>
<dbReference type="CDD" id="cd12455">
    <property type="entry name" value="RRM_like_Smg4_UPF3"/>
    <property type="match status" value="1"/>
</dbReference>
<dbReference type="Proteomes" id="UP001378960">
    <property type="component" value="Unassembled WGS sequence"/>
</dbReference>
<dbReference type="InterPro" id="IPR035979">
    <property type="entry name" value="RBD_domain_sf"/>
</dbReference>
<gene>
    <name evidence="5" type="ORF">DAPK24_028630</name>
</gene>
<dbReference type="PANTHER" id="PTHR44029:SF1">
    <property type="entry name" value="DNAJ HOMOLOG SUBFAMILY C MEMBER 21"/>
    <property type="match status" value="1"/>
</dbReference>
<evidence type="ECO:0000259" key="4">
    <source>
        <dbReference type="Pfam" id="PF03467"/>
    </source>
</evidence>
<reference evidence="5 6" key="1">
    <citation type="journal article" date="2023" name="Elife">
        <title>Identification of key yeast species and microbe-microbe interactions impacting larval growth of Drosophila in the wild.</title>
        <authorList>
            <person name="Mure A."/>
            <person name="Sugiura Y."/>
            <person name="Maeda R."/>
            <person name="Honda K."/>
            <person name="Sakurai N."/>
            <person name="Takahashi Y."/>
            <person name="Watada M."/>
            <person name="Katoh T."/>
            <person name="Gotoh A."/>
            <person name="Gotoh Y."/>
            <person name="Taniguchi I."/>
            <person name="Nakamura K."/>
            <person name="Hayashi T."/>
            <person name="Katayama T."/>
            <person name="Uemura T."/>
            <person name="Hattori Y."/>
        </authorList>
    </citation>
    <scope>NUCLEOTIDE SEQUENCE [LARGE SCALE GENOMIC DNA]</scope>
    <source>
        <strain evidence="5 6">PK-24</strain>
    </source>
</reference>
<feature type="compositionally biased region" description="Basic residues" evidence="3">
    <location>
        <begin position="17"/>
        <end position="27"/>
    </location>
</feature>
<evidence type="ECO:0000256" key="3">
    <source>
        <dbReference type="SAM" id="MobiDB-lite"/>
    </source>
</evidence>
<sequence>MSEEKKNVSADANAQKQKQRQKQRQRQRQREKQKQKQKLEKEKEQAKDQDPKNEQNNVESTSTSKPVKSNIPKGPKGKVNNESQKNVKKDVKNDGKSDIKIDVRKAFDPKREPKSKSKPTEAKGDATKLTQSKDTSAENGELGRKERKKLKFKLKRAANRQAKREAQREERKLEQLAKASIPVFKITIRKLPPQLKKGSFIEKVSQTYPDFNKDVTGIYYVQGYHPEVQFEESVLSRCYINCTNQETMMKVGRTIKGMQFTDDDGDEEIYNPTIEKSFYQEIPDFEKIESNENSGNTEITTSNIPNTIKIDVWDVFNNKLDEVDVYKRFCEIISDENKKQLPSDIFAYAKKCDAAAAKKVQDEATAKKQAAKKAMKAAKRERRRKRKAEEKAKEKAKSNNKAN</sequence>
<feature type="compositionally biased region" description="Basic residues" evidence="3">
    <location>
        <begin position="145"/>
        <end position="158"/>
    </location>
</feature>
<feature type="compositionally biased region" description="Polar residues" evidence="3">
    <location>
        <begin position="54"/>
        <end position="67"/>
    </location>
</feature>
<name>A0AAV5R617_PICKL</name>
<feature type="compositionally biased region" description="Basic and acidic residues" evidence="3">
    <location>
        <begin position="28"/>
        <end position="53"/>
    </location>
</feature>
<organism evidence="5 6">
    <name type="scientific">Pichia kluyveri</name>
    <name type="common">Yeast</name>
    <dbReference type="NCBI Taxonomy" id="36015"/>
    <lineage>
        <taxon>Eukaryota</taxon>
        <taxon>Fungi</taxon>
        <taxon>Dikarya</taxon>
        <taxon>Ascomycota</taxon>
        <taxon>Saccharomycotina</taxon>
        <taxon>Pichiomycetes</taxon>
        <taxon>Pichiales</taxon>
        <taxon>Pichiaceae</taxon>
        <taxon>Pichia</taxon>
    </lineage>
</organism>
<proteinExistence type="inferred from homology"/>
<comment type="caution">
    <text evidence="5">The sequence shown here is derived from an EMBL/GenBank/DDBJ whole genome shotgun (WGS) entry which is preliminary data.</text>
</comment>
<dbReference type="GO" id="GO:0005737">
    <property type="term" value="C:cytoplasm"/>
    <property type="evidence" value="ECO:0007669"/>
    <property type="project" value="TreeGrafter"/>
</dbReference>
<dbReference type="InterPro" id="IPR005120">
    <property type="entry name" value="UPF3_dom"/>
</dbReference>
<dbReference type="InterPro" id="IPR012677">
    <property type="entry name" value="Nucleotide-bd_a/b_plait_sf"/>
</dbReference>
<evidence type="ECO:0000256" key="1">
    <source>
        <dbReference type="ARBA" id="ARBA00005991"/>
    </source>
</evidence>
<feature type="compositionally biased region" description="Basic and acidic residues" evidence="3">
    <location>
        <begin position="387"/>
        <end position="397"/>
    </location>
</feature>
<dbReference type="InterPro" id="IPR051964">
    <property type="entry name" value="Chaperone_stress_response"/>
</dbReference>
<dbReference type="SUPFAM" id="SSF54928">
    <property type="entry name" value="RNA-binding domain, RBD"/>
    <property type="match status" value="1"/>
</dbReference>
<feature type="domain" description="UPF3" evidence="4">
    <location>
        <begin position="184"/>
        <end position="299"/>
    </location>
</feature>
<dbReference type="Gene3D" id="3.30.70.330">
    <property type="match status" value="1"/>
</dbReference>
<accession>A0AAV5R617</accession>
<comment type="similarity">
    <text evidence="1">Belongs to the RENT3 family.</text>
</comment>
<feature type="compositionally biased region" description="Basic and acidic residues" evidence="3">
    <location>
        <begin position="85"/>
        <end position="126"/>
    </location>
</feature>
<dbReference type="PANTHER" id="PTHR44029">
    <property type="entry name" value="DNAJ HOMOLOG SUBFAMILY C MEMBER 21"/>
    <property type="match status" value="1"/>
</dbReference>